<dbReference type="STRING" id="1121098.HMPREF1534_01290"/>
<name>U6RKU0_9BACT</name>
<evidence type="ECO:0000259" key="1">
    <source>
        <dbReference type="Pfam" id="PF20893"/>
    </source>
</evidence>
<accession>U6RKU0</accession>
<comment type="caution">
    <text evidence="2">The sequence shown here is derived from an EMBL/GenBank/DDBJ whole genome shotgun (WGS) entry which is preliminary data.</text>
</comment>
<protein>
    <recommendedName>
        <fullName evidence="1">DUF3829 domain-containing protein</fullName>
    </recommendedName>
</protein>
<dbReference type="HOGENOM" id="CLU_3180204_0_0_10"/>
<dbReference type="Gene3D" id="1.20.120.930">
    <property type="entry name" value="Uncharacterised protein PF12889, N-terminal DUF3829"/>
    <property type="match status" value="1"/>
</dbReference>
<dbReference type="AlphaFoldDB" id="U6RKU0"/>
<proteinExistence type="predicted"/>
<sequence>MANKIRKEELLLSIALSEYKQVIFDILTPTVESAKTVLPSVQKDKK</sequence>
<dbReference type="Pfam" id="PF20893">
    <property type="entry name" value="DUF6845"/>
    <property type="match status" value="1"/>
</dbReference>
<organism evidence="2 3">
    <name type="scientific">Phocaeicola massiliensis B84634 = Timone 84634 = DSM 17679 = JCM 13223</name>
    <dbReference type="NCBI Taxonomy" id="1121098"/>
    <lineage>
        <taxon>Bacteria</taxon>
        <taxon>Pseudomonadati</taxon>
        <taxon>Bacteroidota</taxon>
        <taxon>Bacteroidia</taxon>
        <taxon>Bacteroidales</taxon>
        <taxon>Bacteroidaceae</taxon>
        <taxon>Phocaeicola</taxon>
    </lineage>
</organism>
<keyword evidence="3" id="KW-1185">Reference proteome</keyword>
<gene>
    <name evidence="2" type="ORF">HMPREF1534_01290</name>
</gene>
<dbReference type="EMBL" id="AQHY01000013">
    <property type="protein sequence ID" value="EOA56371.1"/>
    <property type="molecule type" value="Genomic_DNA"/>
</dbReference>
<reference evidence="2 3" key="1">
    <citation type="submission" date="2013-04" db="EMBL/GenBank/DDBJ databases">
        <title>The Genome Sequence of Bacteroides massiliensis DSM 17679.</title>
        <authorList>
            <consortium name="The Broad Institute Genomics Platform"/>
            <person name="Earl A."/>
            <person name="Ward D."/>
            <person name="Feldgarden M."/>
            <person name="Gevers D."/>
            <person name="Martens E."/>
            <person name="Fenner L."/>
            <person name="Roux V."/>
            <person name="Mallet M.N."/>
            <person name="Raoult D."/>
            <person name="Walker B."/>
            <person name="Young S."/>
            <person name="Zeng Q."/>
            <person name="Gargeya S."/>
            <person name="Fitzgerald M."/>
            <person name="Haas B."/>
            <person name="Abouelleil A."/>
            <person name="Allen A.W."/>
            <person name="Alvarado L."/>
            <person name="Arachchi H.M."/>
            <person name="Berlin A.M."/>
            <person name="Chapman S.B."/>
            <person name="Gainer-Dewar J."/>
            <person name="Goldberg J."/>
            <person name="Griggs A."/>
            <person name="Gujja S."/>
            <person name="Hansen M."/>
            <person name="Howarth C."/>
            <person name="Imamovic A."/>
            <person name="Ireland A."/>
            <person name="Larimer J."/>
            <person name="McCowan C."/>
            <person name="Murphy C."/>
            <person name="Pearson M."/>
            <person name="Poon T.W."/>
            <person name="Priest M."/>
            <person name="Roberts A."/>
            <person name="Saif S."/>
            <person name="Shea T."/>
            <person name="Sisk P."/>
            <person name="Sykes S."/>
            <person name="Wortman J."/>
            <person name="Nusbaum C."/>
            <person name="Birren B."/>
        </authorList>
    </citation>
    <scope>NUCLEOTIDE SEQUENCE [LARGE SCALE GENOMIC DNA]</scope>
    <source>
        <strain evidence="3">B84634 / Timone 84634 / DSM 17679 / JCM 13223</strain>
    </source>
</reference>
<dbReference type="PATRIC" id="fig|1121098.3.peg.1311"/>
<evidence type="ECO:0000313" key="3">
    <source>
        <dbReference type="Proteomes" id="UP000017831"/>
    </source>
</evidence>
<evidence type="ECO:0000313" key="2">
    <source>
        <dbReference type="EMBL" id="EOA56371.1"/>
    </source>
</evidence>
<dbReference type="InterPro" id="IPR049273">
    <property type="entry name" value="DUF3829-like_N"/>
</dbReference>
<feature type="domain" description="DUF3829" evidence="1">
    <location>
        <begin position="2"/>
        <end position="38"/>
    </location>
</feature>
<dbReference type="Proteomes" id="UP000017831">
    <property type="component" value="Unassembled WGS sequence"/>
</dbReference>